<dbReference type="InterPro" id="IPR018731">
    <property type="entry name" value="Atg13_N"/>
</dbReference>
<proteinExistence type="predicted"/>
<feature type="domain" description="UFSP1/2/DUB catalytic" evidence="4">
    <location>
        <begin position="648"/>
        <end position="762"/>
    </location>
</feature>
<organism evidence="6 7">
    <name type="scientific">Turnera subulata</name>
    <dbReference type="NCBI Taxonomy" id="218843"/>
    <lineage>
        <taxon>Eukaryota</taxon>
        <taxon>Viridiplantae</taxon>
        <taxon>Streptophyta</taxon>
        <taxon>Embryophyta</taxon>
        <taxon>Tracheophyta</taxon>
        <taxon>Spermatophyta</taxon>
        <taxon>Magnoliopsida</taxon>
        <taxon>eudicotyledons</taxon>
        <taxon>Gunneridae</taxon>
        <taxon>Pentapetalae</taxon>
        <taxon>rosids</taxon>
        <taxon>fabids</taxon>
        <taxon>Malpighiales</taxon>
        <taxon>Passifloraceae</taxon>
        <taxon>Turnera</taxon>
    </lineage>
</organism>
<dbReference type="GO" id="GO:0000423">
    <property type="term" value="P:mitophagy"/>
    <property type="evidence" value="ECO:0007669"/>
    <property type="project" value="TreeGrafter"/>
</dbReference>
<evidence type="ECO:0000313" key="6">
    <source>
        <dbReference type="EMBL" id="KAJ4832488.1"/>
    </source>
</evidence>
<dbReference type="Proteomes" id="UP001141552">
    <property type="component" value="Unassembled WGS sequence"/>
</dbReference>
<feature type="domain" description="UFSP1/2/DUB catalytic" evidence="4">
    <location>
        <begin position="827"/>
        <end position="939"/>
    </location>
</feature>
<dbReference type="Gene3D" id="3.90.70.130">
    <property type="match status" value="1"/>
</dbReference>
<name>A0A9Q0FJ86_9ROSI</name>
<dbReference type="PANTHER" id="PTHR13430:SF4">
    <property type="entry name" value="AUTOPHAGY-RELATED PROTEIN 13"/>
    <property type="match status" value="1"/>
</dbReference>
<feature type="region of interest" description="Disordered" evidence="3">
    <location>
        <begin position="270"/>
        <end position="341"/>
    </location>
</feature>
<dbReference type="EMBL" id="JAKUCV010005122">
    <property type="protein sequence ID" value="KAJ4832488.1"/>
    <property type="molecule type" value="Genomic_DNA"/>
</dbReference>
<feature type="region of interest" description="Disordered" evidence="3">
    <location>
        <begin position="227"/>
        <end position="247"/>
    </location>
</feature>
<accession>A0A9Q0FJ86</accession>
<dbReference type="AlphaFoldDB" id="A0A9Q0FJ86"/>
<dbReference type="InterPro" id="IPR036570">
    <property type="entry name" value="HORMA_dom_sf"/>
</dbReference>
<sequence length="964" mass="107649">MVRVPSLHPHNRSGELSSNNSRVRKSDKWFNLILGDRPAALDNLNFWHPNVRDPMMIDIVLVHRGPTSSSPDNLYNSSDVGTSVETVIERWAIQFETLKAMVPQAGESSVSYKKTYKKSIILLRSLYSQMRLLPAYRVFRQLSSSSQAYDFDIIYKVSSFCEPFSRAEEEKMREYNFVPVEAHPGRLCISVTYRSTLSDINLESMINLPPTIITDYVGSPNTDPLRSFPSTGKRAHPTSFPLRGIRPGVSAPFGRPHSWTSGFHRPAPSMLNQVLTGSPPAYRASSNPYDSTSPPPDTYGHRVQSYKPPNYQRASYDEHQLSPPYSPSMSPSTPSYLSNGNPVQARIASETAPVSIPLPMTGRTSRYLSPNFSDSSKSSLPPMSPKSARHDPSSQESPSGIRLIKRSESLRVGELHSGHKIVEMIQEGSQDCYLLVAHHGLSFQDDLDECDFSCPFDVDDVDTPGSHPRTAAPLRQDPSCYSSNSLRTDLEDGVATASGFFMPRKTADALEELRSYREMKDLLLSKSGNRVPSCPVCHLTFPPSELERHANSHFDDDDGNVNDADRQLAIDFELAQRIALDLPLPESTPYCKDDDANNESEQTIEGKISCLISLQAKAATSYNVESNGGLMALLRRRLEQDRDNAATVLLCGGHVDHYQSTPSEDAGWGCGWRNIQMLASHLLSRRRDDAGEVLFGGAGFVPDIPSLQRWLELAWEKGFDAPGSLHFNHSVYGSNHKIGTTECAALFRSFGLRARIVDFGPKEMEKLFLTVPGNSVGSEILVDAKGKRKAFQVCGPMDRFVVRLDSDDVGKSESGANDESGSSTGLTVENKEKKKSHQVLLDWVWNYFSEDSSAKFATHQRVIVTDKTPLYFQHDGHSRTIVGIEVRHQKNGILQYNLLIFDPGHRTEALERSLRENVGWKKRIKRGVHTLKKPQYQLCYIDPGIAIREEMEQLKTIDSVFVEF</sequence>
<dbReference type="Gene3D" id="3.30.900.10">
    <property type="entry name" value="HORMA domain"/>
    <property type="match status" value="1"/>
</dbReference>
<feature type="compositionally biased region" description="Polar residues" evidence="3">
    <location>
        <begin position="814"/>
        <end position="827"/>
    </location>
</feature>
<feature type="compositionally biased region" description="Low complexity" evidence="3">
    <location>
        <begin position="369"/>
        <end position="381"/>
    </location>
</feature>
<keyword evidence="2" id="KW-0072">Autophagy</keyword>
<dbReference type="OrthoDB" id="288987at2759"/>
<dbReference type="InterPro" id="IPR012462">
    <property type="entry name" value="UFSP1/2_DUB_cat"/>
</dbReference>
<dbReference type="GO" id="GO:0000407">
    <property type="term" value="C:phagophore assembly site"/>
    <property type="evidence" value="ECO:0007669"/>
    <property type="project" value="TreeGrafter"/>
</dbReference>
<dbReference type="Pfam" id="PF10033">
    <property type="entry name" value="ATG13"/>
    <property type="match status" value="1"/>
</dbReference>
<gene>
    <name evidence="6" type="ORF">Tsubulata_000036</name>
</gene>
<dbReference type="GO" id="GO:1990316">
    <property type="term" value="C:Atg1/ULK1 kinase complex"/>
    <property type="evidence" value="ECO:0007669"/>
    <property type="project" value="InterPro"/>
</dbReference>
<dbReference type="GO" id="GO:0034497">
    <property type="term" value="P:protein localization to phagophore assembly site"/>
    <property type="evidence" value="ECO:0007669"/>
    <property type="project" value="TreeGrafter"/>
</dbReference>
<evidence type="ECO:0000256" key="3">
    <source>
        <dbReference type="SAM" id="MobiDB-lite"/>
    </source>
</evidence>
<reference evidence="6" key="1">
    <citation type="submission" date="2022-02" db="EMBL/GenBank/DDBJ databases">
        <authorList>
            <person name="Henning P.M."/>
            <person name="McCubbin A.G."/>
            <person name="Shore J.S."/>
        </authorList>
    </citation>
    <scope>NUCLEOTIDE SEQUENCE</scope>
    <source>
        <strain evidence="6">F60SS</strain>
        <tissue evidence="6">Leaves</tissue>
    </source>
</reference>
<evidence type="ECO:0000256" key="1">
    <source>
        <dbReference type="ARBA" id="ARBA00022801"/>
    </source>
</evidence>
<dbReference type="PANTHER" id="PTHR13430">
    <property type="match status" value="1"/>
</dbReference>
<comment type="caution">
    <text evidence="6">The sequence shown here is derived from an EMBL/GenBank/DDBJ whole genome shotgun (WGS) entry which is preliminary data.</text>
</comment>
<reference evidence="6" key="2">
    <citation type="journal article" date="2023" name="Plants (Basel)">
        <title>Annotation of the Turnera subulata (Passifloraceae) Draft Genome Reveals the S-Locus Evolved after the Divergence of Turneroideae from Passifloroideae in a Stepwise Manner.</title>
        <authorList>
            <person name="Henning P.M."/>
            <person name="Roalson E.H."/>
            <person name="Mir W."/>
            <person name="McCubbin A.G."/>
            <person name="Shore J.S."/>
        </authorList>
    </citation>
    <scope>NUCLEOTIDE SEQUENCE</scope>
    <source>
        <strain evidence="6">F60SS</strain>
    </source>
</reference>
<feature type="compositionally biased region" description="Low complexity" evidence="3">
    <location>
        <begin position="321"/>
        <end position="338"/>
    </location>
</feature>
<keyword evidence="7" id="KW-1185">Reference proteome</keyword>
<evidence type="ECO:0000256" key="2">
    <source>
        <dbReference type="ARBA" id="ARBA00023006"/>
    </source>
</evidence>
<protein>
    <submittedName>
        <fullName evidence="6">Uncharacterized protein</fullName>
    </submittedName>
</protein>
<feature type="region of interest" description="Disordered" evidence="3">
    <location>
        <begin position="1"/>
        <end position="20"/>
    </location>
</feature>
<dbReference type="Pfam" id="PF07910">
    <property type="entry name" value="Peptidase_C78"/>
    <property type="match status" value="2"/>
</dbReference>
<feature type="region of interest" description="Disordered" evidence="3">
    <location>
        <begin position="809"/>
        <end position="830"/>
    </location>
</feature>
<dbReference type="GO" id="GO:0016787">
    <property type="term" value="F:hydrolase activity"/>
    <property type="evidence" value="ECO:0007669"/>
    <property type="project" value="UniProtKB-KW"/>
</dbReference>
<evidence type="ECO:0000259" key="4">
    <source>
        <dbReference type="Pfam" id="PF07910"/>
    </source>
</evidence>
<dbReference type="GO" id="GO:0005829">
    <property type="term" value="C:cytosol"/>
    <property type="evidence" value="ECO:0007669"/>
    <property type="project" value="TreeGrafter"/>
</dbReference>
<keyword evidence="1" id="KW-0378">Hydrolase</keyword>
<feature type="region of interest" description="Disordered" evidence="3">
    <location>
        <begin position="354"/>
        <end position="403"/>
    </location>
</feature>
<dbReference type="InterPro" id="IPR040182">
    <property type="entry name" value="ATG13"/>
</dbReference>
<dbReference type="GO" id="GO:0034727">
    <property type="term" value="P:piecemeal microautophagy of the nucleus"/>
    <property type="evidence" value="ECO:0007669"/>
    <property type="project" value="TreeGrafter"/>
</dbReference>
<evidence type="ECO:0000313" key="7">
    <source>
        <dbReference type="Proteomes" id="UP001141552"/>
    </source>
</evidence>
<feature type="domain" description="Autophagy-related protein 13 N-terminal" evidence="5">
    <location>
        <begin position="14"/>
        <end position="196"/>
    </location>
</feature>
<evidence type="ECO:0000259" key="5">
    <source>
        <dbReference type="Pfam" id="PF10033"/>
    </source>
</evidence>